<evidence type="ECO:0000313" key="7">
    <source>
        <dbReference type="WBParaSite" id="PTRK_0001039500.1"/>
    </source>
</evidence>
<dbReference type="SUPFAM" id="SSF69593">
    <property type="entry name" value="Glycerol-3-phosphate (1)-acyltransferase"/>
    <property type="match status" value="1"/>
</dbReference>
<keyword evidence="4" id="KW-1133">Transmembrane helix</keyword>
<dbReference type="InterPro" id="IPR002123">
    <property type="entry name" value="Plipid/glycerol_acylTrfase"/>
</dbReference>
<dbReference type="STRING" id="131310.A0A0N4ZPD4"/>
<reference evidence="7" key="1">
    <citation type="submission" date="2017-02" db="UniProtKB">
        <authorList>
            <consortium name="WormBaseParasite"/>
        </authorList>
    </citation>
    <scope>IDENTIFICATION</scope>
</reference>
<evidence type="ECO:0000256" key="3">
    <source>
        <dbReference type="ARBA" id="ARBA00023315"/>
    </source>
</evidence>
<evidence type="ECO:0000259" key="5">
    <source>
        <dbReference type="SMART" id="SM00563"/>
    </source>
</evidence>
<proteinExistence type="inferred from homology"/>
<dbReference type="Pfam" id="PF16076">
    <property type="entry name" value="Acyltransf_C"/>
    <property type="match status" value="1"/>
</dbReference>
<dbReference type="GO" id="GO:0016746">
    <property type="term" value="F:acyltransferase activity"/>
    <property type="evidence" value="ECO:0007669"/>
    <property type="project" value="UniProtKB-KW"/>
</dbReference>
<keyword evidence="4" id="KW-0812">Transmembrane</keyword>
<evidence type="ECO:0000256" key="2">
    <source>
        <dbReference type="ARBA" id="ARBA00022679"/>
    </source>
</evidence>
<comment type="similarity">
    <text evidence="1">Belongs to the 1-acyl-sn-glycerol-3-phosphate acyltransferase family.</text>
</comment>
<feature type="transmembrane region" description="Helical" evidence="4">
    <location>
        <begin position="39"/>
        <end position="61"/>
    </location>
</feature>
<dbReference type="InterPro" id="IPR032098">
    <property type="entry name" value="Acyltransf_C"/>
</dbReference>
<dbReference type="PANTHER" id="PTHR10983">
    <property type="entry name" value="1-ACYLGLYCEROL-3-PHOSPHATE ACYLTRANSFERASE-RELATED"/>
    <property type="match status" value="1"/>
</dbReference>
<evidence type="ECO:0000313" key="6">
    <source>
        <dbReference type="Proteomes" id="UP000038045"/>
    </source>
</evidence>
<feature type="domain" description="Phospholipid/glycerol acyltransferase" evidence="5">
    <location>
        <begin position="114"/>
        <end position="238"/>
    </location>
</feature>
<dbReference type="Proteomes" id="UP000038045">
    <property type="component" value="Unplaced"/>
</dbReference>
<name>A0A0N4ZPD4_PARTI</name>
<keyword evidence="6" id="KW-1185">Reference proteome</keyword>
<dbReference type="WBParaSite" id="PTRK_0001039500.1">
    <property type="protein sequence ID" value="PTRK_0001039500.1"/>
    <property type="gene ID" value="PTRK_0001039500"/>
</dbReference>
<feature type="transmembrane region" description="Helical" evidence="4">
    <location>
        <begin position="361"/>
        <end position="382"/>
    </location>
</feature>
<dbReference type="PANTHER" id="PTHR10983:SF14">
    <property type="entry name" value="1-ACYL-SN-GLYCEROL-3-PHOSPHATE ACYLTRANSFERASE ACL-12-RELATED"/>
    <property type="match status" value="1"/>
</dbReference>
<protein>
    <submittedName>
        <fullName evidence="7">PlsC domain-containing protein</fullName>
    </submittedName>
</protein>
<dbReference type="CDD" id="cd07990">
    <property type="entry name" value="LPLAT_LCLAT1-like"/>
    <property type="match status" value="1"/>
</dbReference>
<dbReference type="SMART" id="SM00563">
    <property type="entry name" value="PlsC"/>
    <property type="match status" value="1"/>
</dbReference>
<dbReference type="GO" id="GO:0005783">
    <property type="term" value="C:endoplasmic reticulum"/>
    <property type="evidence" value="ECO:0007669"/>
    <property type="project" value="TreeGrafter"/>
</dbReference>
<organism evidence="6 7">
    <name type="scientific">Parastrongyloides trichosuri</name>
    <name type="common">Possum-specific nematode worm</name>
    <dbReference type="NCBI Taxonomy" id="131310"/>
    <lineage>
        <taxon>Eukaryota</taxon>
        <taxon>Metazoa</taxon>
        <taxon>Ecdysozoa</taxon>
        <taxon>Nematoda</taxon>
        <taxon>Chromadorea</taxon>
        <taxon>Rhabditida</taxon>
        <taxon>Tylenchina</taxon>
        <taxon>Panagrolaimomorpha</taxon>
        <taxon>Strongyloidoidea</taxon>
        <taxon>Strongyloididae</taxon>
        <taxon>Parastrongyloides</taxon>
    </lineage>
</organism>
<dbReference type="GO" id="GO:0036149">
    <property type="term" value="P:phosphatidylinositol acyl-chain remodeling"/>
    <property type="evidence" value="ECO:0007669"/>
    <property type="project" value="TreeGrafter"/>
</dbReference>
<dbReference type="AlphaFoldDB" id="A0A0N4ZPD4"/>
<evidence type="ECO:0000256" key="1">
    <source>
        <dbReference type="ARBA" id="ARBA00008655"/>
    </source>
</evidence>
<keyword evidence="2" id="KW-0808">Transferase</keyword>
<accession>A0A0N4ZPD4</accession>
<sequence length="389" mass="45985">MNNEGNSTKIDNEIIDDTDNDNENLAITAFTNFFNICTAIIWLIMTALIVPFGVIMIRYILLEPIRWVSYKWFNYLEHRVCHLVNDHWVATASYAGLNVIEYGDDLSKIQDERALFLPNHLGLIDHFILMTAFYQKSKLAGRYIWVIFNIWKWTPLGFMWMAHGNFFINGGAKRRERVLNDFRKHLNSLYWTNDLGYIVMYPEGSRFYLIKESGAKFSLQNNLKHLKHCAYPRIGAAKAILDVVGPKNIKENEKDKKGFIKKPLKYIVDCTLGYHKGEVPDLRDVLLQEWPNNNSTVGIHYKIYEVTSEMCDEKYLQEFLYKCYVEKDKLLEYYYKYDAFPNSKPRLVHFPWTRMIFVESFWLTFFFASIYLIVKPTIIFLYQTVISLF</sequence>
<dbReference type="Pfam" id="PF01553">
    <property type="entry name" value="Acyltransferase"/>
    <property type="match status" value="1"/>
</dbReference>
<keyword evidence="3" id="KW-0012">Acyltransferase</keyword>
<keyword evidence="4" id="KW-0472">Membrane</keyword>
<evidence type="ECO:0000256" key="4">
    <source>
        <dbReference type="SAM" id="Phobius"/>
    </source>
</evidence>